<keyword evidence="5" id="KW-1133">Transmembrane helix</keyword>
<accession>A0ABY4LPV4</accession>
<keyword evidence="7" id="KW-1185">Reference proteome</keyword>
<feature type="compositionally biased region" description="Polar residues" evidence="4">
    <location>
        <begin position="1"/>
        <end position="14"/>
    </location>
</feature>
<evidence type="ECO:0000256" key="3">
    <source>
        <dbReference type="ARBA" id="ARBA00023026"/>
    </source>
</evidence>
<evidence type="ECO:0000313" key="6">
    <source>
        <dbReference type="EMBL" id="UPZ15124.1"/>
    </source>
</evidence>
<keyword evidence="3" id="KW-0843">Virulence</keyword>
<evidence type="ECO:0008006" key="8">
    <source>
        <dbReference type="Google" id="ProtNLM"/>
    </source>
</evidence>
<dbReference type="PANTHER" id="PTHR44103">
    <property type="entry name" value="PROPROTEIN CONVERTASE P"/>
    <property type="match status" value="1"/>
</dbReference>
<dbReference type="PANTHER" id="PTHR44103:SF1">
    <property type="entry name" value="PROPROTEIN CONVERTASE P"/>
    <property type="match status" value="1"/>
</dbReference>
<dbReference type="Pfam" id="PF03534">
    <property type="entry name" value="SpvB"/>
    <property type="match status" value="1"/>
</dbReference>
<dbReference type="PRINTS" id="PR01341">
    <property type="entry name" value="SALSPVBPROT"/>
</dbReference>
<dbReference type="SUPFAM" id="SSF69318">
    <property type="entry name" value="Integrin alpha N-terminal domain"/>
    <property type="match status" value="1"/>
</dbReference>
<protein>
    <recommendedName>
        <fullName evidence="8">Repeat domain-containing protein</fullName>
    </recommendedName>
</protein>
<evidence type="ECO:0000256" key="2">
    <source>
        <dbReference type="ARBA" id="ARBA00022525"/>
    </source>
</evidence>
<sequence>MKEQTKNNSENQFLKTDGGKTKSNAIEIPSVSLPKGGGAIKGIDEKFSVNAVNGTSSFAVSLPFSPARGASPKLEVSYSSGSGNGTFGLGWNLNIGSIKRKTDKELPQYLDSIDSDTFLFSDAEDLVPEFKKDTDGNFITNSDGEYVFNETDSDDELFTIKNFRPRIEGLFARIERWTEKSNGRIKWRIITKDNSSTLFGWTDNSIIFNPNDPTKIYAWFPEFVFDDKGNCSEYIYKKEDETGIDHLTIHNRNRLKSGLITYTNLYLEKVLYGNKTPYKQFGDAFPPETNFMFQTVFDYGTTDIVNEPLDKINSWDFRLDAFSDYKTGFEIRTTRLCKRVLLFHVFNELAIKPDKSDKKTLIKYLKFDYDTGTEQDFTFLKKVTAFGCIKKTDGSYSKKNMPPLEFHYQKHEWNSEIKEMSTEDLVHSPAGLDEKLYQFTDLYNEGLSGVLTEQANGWYYKQNLGNGTFEEAKLVSPKPSFTGLGNQFQLSDLDADGGKQLVSFKTNIKGYFELDDDNEWIGMRSFKALPNIDFGDANTRMLDLNGDGKPEVVISEEQVFTWYKSKGREGYAEARKTPKSFDEETGPNILFADEKQTIYLADMSGDGMTDILRIRNGEICYWPNLGYGEFGAKVALDNAPVFDTPDHFNPSYIHLTFILPISTVLELLILFIWGKINLAVGKT</sequence>
<feature type="region of interest" description="Disordered" evidence="4">
    <location>
        <begin position="1"/>
        <end position="22"/>
    </location>
</feature>
<dbReference type="EMBL" id="CP096829">
    <property type="protein sequence ID" value="UPZ15124.1"/>
    <property type="molecule type" value="Genomic_DNA"/>
</dbReference>
<comment type="subcellular location">
    <subcellularLocation>
        <location evidence="1">Secreted</location>
    </subcellularLocation>
</comment>
<keyword evidence="5" id="KW-0472">Membrane</keyword>
<evidence type="ECO:0000256" key="1">
    <source>
        <dbReference type="ARBA" id="ARBA00004613"/>
    </source>
</evidence>
<evidence type="ECO:0000256" key="5">
    <source>
        <dbReference type="SAM" id="Phobius"/>
    </source>
</evidence>
<dbReference type="InterPro" id="IPR028994">
    <property type="entry name" value="Integrin_alpha_N"/>
</dbReference>
<gene>
    <name evidence="6" type="ORF">M0M44_20485</name>
</gene>
<keyword evidence="5" id="KW-0812">Transmembrane</keyword>
<dbReference type="InterPro" id="IPR003284">
    <property type="entry name" value="Sal_SpvB"/>
</dbReference>
<dbReference type="Proteomes" id="UP000829998">
    <property type="component" value="Chromosome"/>
</dbReference>
<keyword evidence="2" id="KW-0964">Secreted</keyword>
<evidence type="ECO:0000256" key="4">
    <source>
        <dbReference type="SAM" id="MobiDB-lite"/>
    </source>
</evidence>
<dbReference type="RefSeq" id="WP_248727383.1">
    <property type="nucleotide sequence ID" value="NZ_CP096829.1"/>
</dbReference>
<feature type="transmembrane region" description="Helical" evidence="5">
    <location>
        <begin position="652"/>
        <end position="673"/>
    </location>
</feature>
<evidence type="ECO:0000313" key="7">
    <source>
        <dbReference type="Proteomes" id="UP000829998"/>
    </source>
</evidence>
<proteinExistence type="predicted"/>
<organism evidence="6 7">
    <name type="scientific">Flavobacterium humidisoli</name>
    <dbReference type="NCBI Taxonomy" id="2937442"/>
    <lineage>
        <taxon>Bacteria</taxon>
        <taxon>Pseudomonadati</taxon>
        <taxon>Bacteroidota</taxon>
        <taxon>Flavobacteriia</taxon>
        <taxon>Flavobacteriales</taxon>
        <taxon>Flavobacteriaceae</taxon>
        <taxon>Flavobacterium</taxon>
    </lineage>
</organism>
<reference evidence="6 7" key="1">
    <citation type="submission" date="2022-04" db="EMBL/GenBank/DDBJ databases">
        <authorList>
            <person name="Ra J.-S."/>
            <person name="Kim S.-B."/>
        </authorList>
    </citation>
    <scope>NUCLEOTIDE SEQUENCE [LARGE SCALE GENOMIC DNA]</scope>
    <source>
        <strain evidence="6 7">MMS21-Er5</strain>
    </source>
</reference>
<name>A0ABY4LPV4_9FLAO</name>